<dbReference type="GO" id="GO:0061564">
    <property type="term" value="P:axon development"/>
    <property type="evidence" value="ECO:0007669"/>
    <property type="project" value="TreeGrafter"/>
</dbReference>
<feature type="compositionally biased region" description="Basic and acidic residues" evidence="9">
    <location>
        <begin position="59"/>
        <end position="80"/>
    </location>
</feature>
<evidence type="ECO:0000259" key="10">
    <source>
        <dbReference type="Pfam" id="PF00038"/>
    </source>
</evidence>
<dbReference type="GO" id="GO:0030424">
    <property type="term" value="C:axon"/>
    <property type="evidence" value="ECO:0007669"/>
    <property type="project" value="UniProtKB-SubCell"/>
</dbReference>
<dbReference type="GO" id="GO:0045110">
    <property type="term" value="P:intermediate filament bundle assembly"/>
    <property type="evidence" value="ECO:0007669"/>
    <property type="project" value="TreeGrafter"/>
</dbReference>
<keyword evidence="5" id="KW-0403">Intermediate filament</keyword>
<comment type="subcellular location">
    <subcellularLocation>
        <location evidence="2">Cell projection</location>
        <location evidence="2">Axon</location>
    </subcellularLocation>
    <subcellularLocation>
        <location evidence="1">Cytoplasm</location>
        <location evidence="1">Cytoskeleton</location>
    </subcellularLocation>
</comment>
<dbReference type="EMBL" id="SRLO01000470">
    <property type="protein sequence ID" value="TNN54972.1"/>
    <property type="molecule type" value="Genomic_DNA"/>
</dbReference>
<evidence type="ECO:0000256" key="3">
    <source>
        <dbReference type="ARBA" id="ARBA00022490"/>
    </source>
</evidence>
<evidence type="ECO:0000256" key="9">
    <source>
        <dbReference type="SAM" id="MobiDB-lite"/>
    </source>
</evidence>
<keyword evidence="4" id="KW-0597">Phosphoprotein</keyword>
<keyword evidence="8" id="KW-0966">Cell projection</keyword>
<evidence type="ECO:0000256" key="1">
    <source>
        <dbReference type="ARBA" id="ARBA00004245"/>
    </source>
</evidence>
<comment type="caution">
    <text evidence="11">The sequence shown here is derived from an EMBL/GenBank/DDBJ whole genome shotgun (WGS) entry which is preliminary data.</text>
</comment>
<dbReference type="Gene3D" id="1.20.5.500">
    <property type="entry name" value="Single helix bin"/>
    <property type="match status" value="1"/>
</dbReference>
<dbReference type="PANTHER" id="PTHR23214">
    <property type="entry name" value="NEUROFILAMENT TRIPLET H PROTEIN"/>
    <property type="match status" value="1"/>
</dbReference>
<dbReference type="Pfam" id="PF00038">
    <property type="entry name" value="Filament"/>
    <property type="match status" value="1"/>
</dbReference>
<organism evidence="11 12">
    <name type="scientific">Liparis tanakae</name>
    <name type="common">Tanaka's snailfish</name>
    <dbReference type="NCBI Taxonomy" id="230148"/>
    <lineage>
        <taxon>Eukaryota</taxon>
        <taxon>Metazoa</taxon>
        <taxon>Chordata</taxon>
        <taxon>Craniata</taxon>
        <taxon>Vertebrata</taxon>
        <taxon>Euteleostomi</taxon>
        <taxon>Actinopterygii</taxon>
        <taxon>Neopterygii</taxon>
        <taxon>Teleostei</taxon>
        <taxon>Neoteleostei</taxon>
        <taxon>Acanthomorphata</taxon>
        <taxon>Eupercaria</taxon>
        <taxon>Perciformes</taxon>
        <taxon>Cottioidei</taxon>
        <taxon>Cottales</taxon>
        <taxon>Liparidae</taxon>
        <taxon>Liparis</taxon>
    </lineage>
</organism>
<keyword evidence="12" id="KW-1185">Reference proteome</keyword>
<name>A0A4Z2GQI4_9TELE</name>
<evidence type="ECO:0000256" key="2">
    <source>
        <dbReference type="ARBA" id="ARBA00004489"/>
    </source>
</evidence>
<dbReference type="PANTHER" id="PTHR23214:SF1">
    <property type="entry name" value="NEUROFILAMENT HEAVY POLYPEPTIDE"/>
    <property type="match status" value="1"/>
</dbReference>
<evidence type="ECO:0000256" key="5">
    <source>
        <dbReference type="ARBA" id="ARBA00022754"/>
    </source>
</evidence>
<accession>A0A4Z2GQI4</accession>
<gene>
    <name evidence="11" type="primary">NEFH_1</name>
    <name evidence="11" type="ORF">EYF80_034840</name>
</gene>
<sequence>MDIAKVTEAPSRASEDRLRMERLSEAARSNQGAIRGSQEEIIEYRRQLQSRTIELETLRGTKDSLERQRLENEDRHHDDLNSLQAGDPQSPHLPLDHL</sequence>
<dbReference type="Proteomes" id="UP000314294">
    <property type="component" value="Unassembled WGS sequence"/>
</dbReference>
<keyword evidence="7" id="KW-0206">Cytoskeleton</keyword>
<dbReference type="InterPro" id="IPR039008">
    <property type="entry name" value="IF_rod_dom"/>
</dbReference>
<dbReference type="GO" id="GO:0099184">
    <property type="term" value="F:structural constituent of postsynaptic intermediate filament cytoskeleton"/>
    <property type="evidence" value="ECO:0007669"/>
    <property type="project" value="TreeGrafter"/>
</dbReference>
<feature type="domain" description="IF rod" evidence="10">
    <location>
        <begin position="19"/>
        <end position="85"/>
    </location>
</feature>
<protein>
    <submittedName>
        <fullName evidence="11">Neurofilament heavy polypeptide</fullName>
    </submittedName>
</protein>
<keyword evidence="6" id="KW-0175">Coiled coil</keyword>
<evidence type="ECO:0000313" key="12">
    <source>
        <dbReference type="Proteomes" id="UP000314294"/>
    </source>
</evidence>
<evidence type="ECO:0000256" key="6">
    <source>
        <dbReference type="ARBA" id="ARBA00023054"/>
    </source>
</evidence>
<feature type="region of interest" description="Disordered" evidence="9">
    <location>
        <begin position="59"/>
        <end position="98"/>
    </location>
</feature>
<evidence type="ECO:0000256" key="7">
    <source>
        <dbReference type="ARBA" id="ARBA00023212"/>
    </source>
</evidence>
<evidence type="ECO:0000313" key="11">
    <source>
        <dbReference type="EMBL" id="TNN54972.1"/>
    </source>
</evidence>
<dbReference type="OrthoDB" id="2441647at2759"/>
<dbReference type="AlphaFoldDB" id="A0A4Z2GQI4"/>
<reference evidence="11 12" key="1">
    <citation type="submission" date="2019-03" db="EMBL/GenBank/DDBJ databases">
        <title>First draft genome of Liparis tanakae, snailfish: a comprehensive survey of snailfish specific genes.</title>
        <authorList>
            <person name="Kim W."/>
            <person name="Song I."/>
            <person name="Jeong J.-H."/>
            <person name="Kim D."/>
            <person name="Kim S."/>
            <person name="Ryu S."/>
            <person name="Song J.Y."/>
            <person name="Lee S.K."/>
        </authorList>
    </citation>
    <scope>NUCLEOTIDE SEQUENCE [LARGE SCALE GENOMIC DNA]</scope>
    <source>
        <tissue evidence="11">Muscle</tissue>
    </source>
</reference>
<keyword evidence="3" id="KW-0963">Cytoplasm</keyword>
<evidence type="ECO:0000256" key="8">
    <source>
        <dbReference type="ARBA" id="ARBA00023273"/>
    </source>
</evidence>
<dbReference type="GO" id="GO:0005883">
    <property type="term" value="C:neurofilament"/>
    <property type="evidence" value="ECO:0007669"/>
    <property type="project" value="TreeGrafter"/>
</dbReference>
<evidence type="ECO:0000256" key="4">
    <source>
        <dbReference type="ARBA" id="ARBA00022553"/>
    </source>
</evidence>
<proteinExistence type="predicted"/>